<dbReference type="PANTHER" id="PTHR37298">
    <property type="entry name" value="UPF0111 PROTEIN YKAA"/>
    <property type="match status" value="1"/>
</dbReference>
<proteinExistence type="inferred from homology"/>
<dbReference type="SUPFAM" id="SSF109755">
    <property type="entry name" value="PhoU-like"/>
    <property type="match status" value="1"/>
</dbReference>
<dbReference type="Pfam" id="PF01865">
    <property type="entry name" value="PhoU_div"/>
    <property type="match status" value="1"/>
</dbReference>
<protein>
    <submittedName>
        <fullName evidence="2">DUF47 family protein</fullName>
    </submittedName>
</protein>
<name>A0A9D1R6Y7_9FIRM</name>
<organism evidence="2 3">
    <name type="scientific">Candidatus Dorea gallistercoris</name>
    <dbReference type="NCBI Taxonomy" id="2838542"/>
    <lineage>
        <taxon>Bacteria</taxon>
        <taxon>Bacillati</taxon>
        <taxon>Bacillota</taxon>
        <taxon>Clostridia</taxon>
        <taxon>Lachnospirales</taxon>
        <taxon>Lachnospiraceae</taxon>
        <taxon>Dorea</taxon>
    </lineage>
</organism>
<reference evidence="2" key="2">
    <citation type="submission" date="2021-04" db="EMBL/GenBank/DDBJ databases">
        <authorList>
            <person name="Gilroy R."/>
        </authorList>
    </citation>
    <scope>NUCLEOTIDE SEQUENCE</scope>
    <source>
        <strain evidence="2">ChiSxjej1B13-11762</strain>
    </source>
</reference>
<reference evidence="2" key="1">
    <citation type="journal article" date="2021" name="PeerJ">
        <title>Extensive microbial diversity within the chicken gut microbiome revealed by metagenomics and culture.</title>
        <authorList>
            <person name="Gilroy R."/>
            <person name="Ravi A."/>
            <person name="Getino M."/>
            <person name="Pursley I."/>
            <person name="Horton D.L."/>
            <person name="Alikhan N.F."/>
            <person name="Baker D."/>
            <person name="Gharbi K."/>
            <person name="Hall N."/>
            <person name="Watson M."/>
            <person name="Adriaenssens E.M."/>
            <person name="Foster-Nyarko E."/>
            <person name="Jarju S."/>
            <person name="Secka A."/>
            <person name="Antonio M."/>
            <person name="Oren A."/>
            <person name="Chaudhuri R.R."/>
            <person name="La Ragione R."/>
            <person name="Hildebrand F."/>
            <person name="Pallen M.J."/>
        </authorList>
    </citation>
    <scope>NUCLEOTIDE SEQUENCE</scope>
    <source>
        <strain evidence="2">ChiSxjej1B13-11762</strain>
    </source>
</reference>
<dbReference type="InterPro" id="IPR018445">
    <property type="entry name" value="Put_Phosphate_transp_reg"/>
</dbReference>
<dbReference type="AlphaFoldDB" id="A0A9D1R6Y7"/>
<evidence type="ECO:0000256" key="1">
    <source>
        <dbReference type="ARBA" id="ARBA00008591"/>
    </source>
</evidence>
<dbReference type="Proteomes" id="UP000824263">
    <property type="component" value="Unassembled WGS sequence"/>
</dbReference>
<dbReference type="EMBL" id="DXGF01000015">
    <property type="protein sequence ID" value="HIW82851.1"/>
    <property type="molecule type" value="Genomic_DNA"/>
</dbReference>
<dbReference type="Gene3D" id="1.20.58.220">
    <property type="entry name" value="Phosphate transport system protein phou homolog 2, domain 2"/>
    <property type="match status" value="1"/>
</dbReference>
<evidence type="ECO:0000313" key="3">
    <source>
        <dbReference type="Proteomes" id="UP000824263"/>
    </source>
</evidence>
<comment type="similarity">
    <text evidence="1">Belongs to the UPF0111 family.</text>
</comment>
<gene>
    <name evidence="2" type="ORF">H9873_00790</name>
</gene>
<dbReference type="InterPro" id="IPR052912">
    <property type="entry name" value="UPF0111_domain"/>
</dbReference>
<evidence type="ECO:0000313" key="2">
    <source>
        <dbReference type="EMBL" id="HIW82851.1"/>
    </source>
</evidence>
<accession>A0A9D1R6Y7</accession>
<sequence length="207" mass="24348">MAKKQDMYYFDHFVACAEESCHAAHLLREVLGNFKQEELSEHLDQMHEIENRADGKKHEVMDKLAREFIPPIEREDIINLSQHLDDLTDKIEDVLLRVYMNNVTEIEPDAVSMTDIIIRCCEEVRELLKEFANFKHSKKLKEQIIRINDLEEESDRLYMSSMRKLHAETKDPLRIIAWREIYSYLEHCADACEHAADVVEGVVMKNS</sequence>
<dbReference type="InterPro" id="IPR038078">
    <property type="entry name" value="PhoU-like_sf"/>
</dbReference>
<dbReference type="PANTHER" id="PTHR37298:SF1">
    <property type="entry name" value="UPF0111 PROTEIN YKAA"/>
    <property type="match status" value="1"/>
</dbReference>
<comment type="caution">
    <text evidence="2">The sequence shown here is derived from an EMBL/GenBank/DDBJ whole genome shotgun (WGS) entry which is preliminary data.</text>
</comment>